<sequence length="81" mass="9460">MISFLALPSIDSTVKVCWKLSPAPKCWTLSFSILYDRFYPELQPKGDDNYQQPLQLLAKRLQFIDPINQQVNDWQTKDLIS</sequence>
<name>A0A9X2WRG9_9GAMM</name>
<accession>A0A9X2WRG9</accession>
<evidence type="ECO:0000313" key="1">
    <source>
        <dbReference type="EMBL" id="MCT7943752.1"/>
    </source>
</evidence>
<gene>
    <name evidence="1" type="ORF">NE535_18540</name>
</gene>
<protein>
    <submittedName>
        <fullName evidence="1">Uncharacterized protein</fullName>
    </submittedName>
</protein>
<organism evidence="1 2">
    <name type="scientific">Shewanella holmiensis</name>
    <dbReference type="NCBI Taxonomy" id="2952222"/>
    <lineage>
        <taxon>Bacteria</taxon>
        <taxon>Pseudomonadati</taxon>
        <taxon>Pseudomonadota</taxon>
        <taxon>Gammaproteobacteria</taxon>
        <taxon>Alteromonadales</taxon>
        <taxon>Shewanellaceae</taxon>
        <taxon>Shewanella</taxon>
    </lineage>
</organism>
<dbReference type="RefSeq" id="WP_261300034.1">
    <property type="nucleotide sequence ID" value="NZ_JAMTCD010000053.1"/>
</dbReference>
<proteinExistence type="predicted"/>
<dbReference type="AlphaFoldDB" id="A0A9X2WRG9"/>
<reference evidence="1" key="1">
    <citation type="journal article" date="2023" name="Int. J. Syst. Evol. Microbiol.">
        <title>&lt;i&gt;Shewanella septentrionalis&lt;/i&gt; sp. nov. and &lt;i&gt;Shewanella holmiensis&lt;/i&gt; sp. nov., isolated from Baltic Sea water and sediments.</title>
        <authorList>
            <person name="Martin-Rodriguez A.J."/>
            <person name="Thorell K."/>
            <person name="Joffre E."/>
            <person name="Jensie-Markopoulos S."/>
            <person name="Moore E.R.B."/>
            <person name="Sjoling A."/>
        </authorList>
    </citation>
    <scope>NUCLEOTIDE SEQUENCE</scope>
    <source>
        <strain evidence="1">SP1S2-7</strain>
    </source>
</reference>
<dbReference type="EMBL" id="JAMTCD010000053">
    <property type="protein sequence ID" value="MCT7943752.1"/>
    <property type="molecule type" value="Genomic_DNA"/>
</dbReference>
<dbReference type="Proteomes" id="UP001155546">
    <property type="component" value="Unassembled WGS sequence"/>
</dbReference>
<keyword evidence="2" id="KW-1185">Reference proteome</keyword>
<evidence type="ECO:0000313" key="2">
    <source>
        <dbReference type="Proteomes" id="UP001155546"/>
    </source>
</evidence>
<comment type="caution">
    <text evidence="1">The sequence shown here is derived from an EMBL/GenBank/DDBJ whole genome shotgun (WGS) entry which is preliminary data.</text>
</comment>